<feature type="compositionally biased region" description="Gly residues" evidence="1">
    <location>
        <begin position="1"/>
        <end position="11"/>
    </location>
</feature>
<dbReference type="EMBL" id="CM000760">
    <property type="protein sequence ID" value="OQU92833.1"/>
    <property type="molecule type" value="Genomic_DNA"/>
</dbReference>
<organism evidence="2 3">
    <name type="scientific">Sorghum bicolor</name>
    <name type="common">Sorghum</name>
    <name type="synonym">Sorghum vulgare</name>
    <dbReference type="NCBI Taxonomy" id="4558"/>
    <lineage>
        <taxon>Eukaryota</taxon>
        <taxon>Viridiplantae</taxon>
        <taxon>Streptophyta</taxon>
        <taxon>Embryophyta</taxon>
        <taxon>Tracheophyta</taxon>
        <taxon>Spermatophyta</taxon>
        <taxon>Magnoliopsida</taxon>
        <taxon>Liliopsida</taxon>
        <taxon>Poales</taxon>
        <taxon>Poaceae</taxon>
        <taxon>PACMAD clade</taxon>
        <taxon>Panicoideae</taxon>
        <taxon>Andropogonodae</taxon>
        <taxon>Andropogoneae</taxon>
        <taxon>Sorghinae</taxon>
        <taxon>Sorghum</taxon>
    </lineage>
</organism>
<evidence type="ECO:0000313" key="3">
    <source>
        <dbReference type="Proteomes" id="UP000000768"/>
    </source>
</evidence>
<name>A0A1Z5SA81_SORBI</name>
<protein>
    <submittedName>
        <fullName evidence="2">Uncharacterized protein</fullName>
    </submittedName>
</protein>
<proteinExistence type="predicted"/>
<feature type="compositionally biased region" description="Basic residues" evidence="1">
    <location>
        <begin position="149"/>
        <end position="169"/>
    </location>
</feature>
<sequence>MCGHVGGGAGGARASRVETPAAAPHDARRRRRACRVRIGGLVSISRSHAAGAPAAGRNGGQEQRIRAVTLTVDLTRHHDGESIQQSSSRAGSRKKRRHADNLNIARGGGGPMRSPTNRTWIGPGVTDLTADGGHTPTPASGPLLPVGRGSRRRGRPGGPPRRRGPRRGRGGGLGSRATCGGTRPRLLGSRADAGAHRAGETGTTERPPRHTSSHERRQVSHRRILRAFSMILFRGARRLENLPVGTEEIQVPAGAGVETRLGLGCART</sequence>
<reference evidence="3" key="2">
    <citation type="journal article" date="2018" name="Plant J.">
        <title>The Sorghum bicolor reference genome: improved assembly, gene annotations, a transcriptome atlas, and signatures of genome organization.</title>
        <authorList>
            <person name="McCormick R.F."/>
            <person name="Truong S.K."/>
            <person name="Sreedasyam A."/>
            <person name="Jenkins J."/>
            <person name="Shu S."/>
            <person name="Sims D."/>
            <person name="Kennedy M."/>
            <person name="Amirebrahimi M."/>
            <person name="Weers B.D."/>
            <person name="McKinley B."/>
            <person name="Mattison A."/>
            <person name="Morishige D.T."/>
            <person name="Grimwood J."/>
            <person name="Schmutz J."/>
            <person name="Mullet J.E."/>
        </authorList>
    </citation>
    <scope>NUCLEOTIDE SEQUENCE [LARGE SCALE GENOMIC DNA]</scope>
    <source>
        <strain evidence="3">cv. BTx623</strain>
    </source>
</reference>
<dbReference type="Gramene" id="OQU92833">
    <property type="protein sequence ID" value="OQU92833"/>
    <property type="gene ID" value="SORBI_3001G422432"/>
</dbReference>
<evidence type="ECO:0000313" key="2">
    <source>
        <dbReference type="EMBL" id="OQU92833.1"/>
    </source>
</evidence>
<dbReference type="AlphaFoldDB" id="A0A1Z5SA81"/>
<gene>
    <name evidence="2" type="ORF">SORBI_3001G422432</name>
</gene>
<feature type="compositionally biased region" description="Basic and acidic residues" evidence="1">
    <location>
        <begin position="206"/>
        <end position="218"/>
    </location>
</feature>
<reference evidence="2 3" key="1">
    <citation type="journal article" date="2009" name="Nature">
        <title>The Sorghum bicolor genome and the diversification of grasses.</title>
        <authorList>
            <person name="Paterson A.H."/>
            <person name="Bowers J.E."/>
            <person name="Bruggmann R."/>
            <person name="Dubchak I."/>
            <person name="Grimwood J."/>
            <person name="Gundlach H."/>
            <person name="Haberer G."/>
            <person name="Hellsten U."/>
            <person name="Mitros T."/>
            <person name="Poliakov A."/>
            <person name="Schmutz J."/>
            <person name="Spannagl M."/>
            <person name="Tang H."/>
            <person name="Wang X."/>
            <person name="Wicker T."/>
            <person name="Bharti A.K."/>
            <person name="Chapman J."/>
            <person name="Feltus F.A."/>
            <person name="Gowik U."/>
            <person name="Grigoriev I.V."/>
            <person name="Lyons E."/>
            <person name="Maher C.A."/>
            <person name="Martis M."/>
            <person name="Narechania A."/>
            <person name="Otillar R.P."/>
            <person name="Penning B.W."/>
            <person name="Salamov A.A."/>
            <person name="Wang Y."/>
            <person name="Zhang L."/>
            <person name="Carpita N.C."/>
            <person name="Freeling M."/>
            <person name="Gingle A.R."/>
            <person name="Hash C.T."/>
            <person name="Keller B."/>
            <person name="Klein P."/>
            <person name="Kresovich S."/>
            <person name="McCann M.C."/>
            <person name="Ming R."/>
            <person name="Peterson D.G."/>
            <person name="Mehboob-ur-Rahman"/>
            <person name="Ware D."/>
            <person name="Westhoff P."/>
            <person name="Mayer K.F."/>
            <person name="Messing J."/>
            <person name="Rokhsar D.S."/>
        </authorList>
    </citation>
    <scope>NUCLEOTIDE SEQUENCE [LARGE SCALE GENOMIC DNA]</scope>
    <source>
        <strain evidence="3">cv. BTx623</strain>
    </source>
</reference>
<evidence type="ECO:0000256" key="1">
    <source>
        <dbReference type="SAM" id="MobiDB-lite"/>
    </source>
</evidence>
<feature type="region of interest" description="Disordered" evidence="1">
    <location>
        <begin position="76"/>
        <end position="220"/>
    </location>
</feature>
<dbReference type="Proteomes" id="UP000000768">
    <property type="component" value="Chromosome 1"/>
</dbReference>
<dbReference type="InParanoid" id="A0A1Z5SA81"/>
<accession>A0A1Z5SA81</accession>
<feature type="region of interest" description="Disordered" evidence="1">
    <location>
        <begin position="1"/>
        <end position="31"/>
    </location>
</feature>
<keyword evidence="3" id="KW-1185">Reference proteome</keyword>